<dbReference type="InterPro" id="IPR027640">
    <property type="entry name" value="Kinesin-like_fam"/>
</dbReference>
<evidence type="ECO:0000256" key="5">
    <source>
        <dbReference type="ARBA" id="ARBA00022840"/>
    </source>
</evidence>
<dbReference type="PANTHER" id="PTHR21608">
    <property type="entry name" value="KINESIN-LIKE PROTEIN CG14535"/>
    <property type="match status" value="1"/>
</dbReference>
<dbReference type="InterPro" id="IPR036961">
    <property type="entry name" value="Kinesin_motor_dom_sf"/>
</dbReference>
<dbReference type="PROSITE" id="PS50067">
    <property type="entry name" value="KINESIN_MOTOR_2"/>
    <property type="match status" value="1"/>
</dbReference>
<protein>
    <recommendedName>
        <fullName evidence="10">Kinesin motor domain-containing protein</fullName>
    </recommendedName>
</protein>
<comment type="similarity">
    <text evidence="8">Belongs to the TRAFAC class myosin-kinesin ATPase superfamily. Kinesin family.</text>
</comment>
<dbReference type="InterPro" id="IPR001752">
    <property type="entry name" value="Kinesin_motor_dom"/>
</dbReference>
<name>E0W3U0_PEDHC</name>
<feature type="region of interest" description="Disordered" evidence="9">
    <location>
        <begin position="1046"/>
        <end position="1088"/>
    </location>
</feature>
<feature type="region of interest" description="Disordered" evidence="9">
    <location>
        <begin position="687"/>
        <end position="713"/>
    </location>
</feature>
<dbReference type="GO" id="GO:0003777">
    <property type="term" value="F:microtubule motor activity"/>
    <property type="evidence" value="ECO:0007669"/>
    <property type="project" value="InterPro"/>
</dbReference>
<dbReference type="EMBL" id="DS235883">
    <property type="protein sequence ID" value="EEB20296.1"/>
    <property type="molecule type" value="Genomic_DNA"/>
</dbReference>
<dbReference type="eggNOG" id="KOG4280">
    <property type="taxonomic scope" value="Eukaryota"/>
</dbReference>
<dbReference type="FunFam" id="3.40.850.10:FF:000147">
    <property type="entry name" value="kinesin-like protein CG14535"/>
    <property type="match status" value="1"/>
</dbReference>
<dbReference type="Proteomes" id="UP000009046">
    <property type="component" value="Unassembled WGS sequence"/>
</dbReference>
<evidence type="ECO:0000259" key="10">
    <source>
        <dbReference type="PROSITE" id="PS50067"/>
    </source>
</evidence>
<dbReference type="PANTHER" id="PTHR21608:SF7">
    <property type="entry name" value="KINESIN-LIKE PROTEIN CG14535"/>
    <property type="match status" value="1"/>
</dbReference>
<evidence type="ECO:0000256" key="2">
    <source>
        <dbReference type="ARBA" id="ARBA00022490"/>
    </source>
</evidence>
<evidence type="ECO:0000256" key="9">
    <source>
        <dbReference type="SAM" id="MobiDB-lite"/>
    </source>
</evidence>
<dbReference type="InterPro" id="IPR027417">
    <property type="entry name" value="P-loop_NTPase"/>
</dbReference>
<feature type="compositionally biased region" description="Polar residues" evidence="9">
    <location>
        <begin position="469"/>
        <end position="487"/>
    </location>
</feature>
<feature type="region of interest" description="Disordered" evidence="9">
    <location>
        <begin position="335"/>
        <end position="378"/>
    </location>
</feature>
<proteinExistence type="inferred from homology"/>
<dbReference type="SMART" id="SM00129">
    <property type="entry name" value="KISc"/>
    <property type="match status" value="1"/>
</dbReference>
<dbReference type="GO" id="GO:0005874">
    <property type="term" value="C:microtubule"/>
    <property type="evidence" value="ECO:0007669"/>
    <property type="project" value="UniProtKB-KW"/>
</dbReference>
<dbReference type="PRINTS" id="PR00380">
    <property type="entry name" value="KINESINHEAVY"/>
</dbReference>
<feature type="compositionally biased region" description="Polar residues" evidence="9">
    <location>
        <begin position="1186"/>
        <end position="1205"/>
    </location>
</feature>
<reference evidence="11" key="2">
    <citation type="submission" date="2007-04" db="EMBL/GenBank/DDBJ databases">
        <title>The genome of the human body louse.</title>
        <authorList>
            <consortium name="The Human Body Louse Genome Consortium"/>
            <person name="Kirkness E."/>
            <person name="Walenz B."/>
            <person name="Hass B."/>
            <person name="Bruggner R."/>
            <person name="Strausberg R."/>
        </authorList>
    </citation>
    <scope>NUCLEOTIDE SEQUENCE</scope>
    <source>
        <strain evidence="11">USDA</strain>
    </source>
</reference>
<dbReference type="Pfam" id="PF00225">
    <property type="entry name" value="Kinesin"/>
    <property type="match status" value="1"/>
</dbReference>
<organism>
    <name type="scientific">Pediculus humanus subsp. corporis</name>
    <name type="common">Body louse</name>
    <dbReference type="NCBI Taxonomy" id="121224"/>
    <lineage>
        <taxon>Eukaryota</taxon>
        <taxon>Metazoa</taxon>
        <taxon>Ecdysozoa</taxon>
        <taxon>Arthropoda</taxon>
        <taxon>Hexapoda</taxon>
        <taxon>Insecta</taxon>
        <taxon>Pterygota</taxon>
        <taxon>Neoptera</taxon>
        <taxon>Paraneoptera</taxon>
        <taxon>Psocodea</taxon>
        <taxon>Troctomorpha</taxon>
        <taxon>Phthiraptera</taxon>
        <taxon>Anoplura</taxon>
        <taxon>Pediculidae</taxon>
        <taxon>Pediculus</taxon>
    </lineage>
</organism>
<feature type="compositionally biased region" description="Polar residues" evidence="9">
    <location>
        <begin position="441"/>
        <end position="453"/>
    </location>
</feature>
<dbReference type="EMBL" id="AAZO01007452">
    <property type="status" value="NOT_ANNOTATED_CDS"/>
    <property type="molecule type" value="Genomic_DNA"/>
</dbReference>
<dbReference type="GO" id="GO:0005524">
    <property type="term" value="F:ATP binding"/>
    <property type="evidence" value="ECO:0007669"/>
    <property type="project" value="UniProtKB-UniRule"/>
</dbReference>
<keyword evidence="5 8" id="KW-0067">ATP-binding</keyword>
<dbReference type="FunCoup" id="E0W3U0">
    <property type="interactions" value="17"/>
</dbReference>
<feature type="domain" description="Kinesin motor" evidence="10">
    <location>
        <begin position="1"/>
        <end position="331"/>
    </location>
</feature>
<feature type="binding site" evidence="8">
    <location>
        <begin position="94"/>
        <end position="101"/>
    </location>
    <ligand>
        <name>ATP</name>
        <dbReference type="ChEBI" id="CHEBI:30616"/>
    </ligand>
</feature>
<feature type="region of interest" description="Disordered" evidence="9">
    <location>
        <begin position="549"/>
        <end position="571"/>
    </location>
</feature>
<dbReference type="GO" id="GO:0007018">
    <property type="term" value="P:microtubule-based movement"/>
    <property type="evidence" value="ECO:0007669"/>
    <property type="project" value="InterPro"/>
</dbReference>
<feature type="compositionally biased region" description="Low complexity" evidence="9">
    <location>
        <begin position="345"/>
        <end position="355"/>
    </location>
</feature>
<dbReference type="STRING" id="121224.E0W3U0"/>
<keyword evidence="7" id="KW-0206">Cytoskeleton</keyword>
<keyword evidence="2" id="KW-0963">Cytoplasm</keyword>
<feature type="compositionally biased region" description="Low complexity" evidence="9">
    <location>
        <begin position="1162"/>
        <end position="1174"/>
    </location>
</feature>
<keyword evidence="6 8" id="KW-0505">Motor protein</keyword>
<keyword evidence="3" id="KW-0493">Microtubule</keyword>
<reference evidence="11" key="1">
    <citation type="submission" date="2007-04" db="EMBL/GenBank/DDBJ databases">
        <title>Annotation of Pediculus humanus corporis strain USDA.</title>
        <authorList>
            <person name="Kirkness E."/>
            <person name="Hannick L."/>
            <person name="Hass B."/>
            <person name="Bruggner R."/>
            <person name="Lawson D."/>
            <person name="Bidwell S."/>
            <person name="Joardar V."/>
            <person name="Caler E."/>
            <person name="Walenz B."/>
            <person name="Inman J."/>
            <person name="Schobel S."/>
            <person name="Galinsky K."/>
            <person name="Amedeo P."/>
            <person name="Strausberg R."/>
        </authorList>
    </citation>
    <scope>NUCLEOTIDE SEQUENCE</scope>
    <source>
        <strain evidence="11">USDA</strain>
    </source>
</reference>
<feature type="region of interest" description="Disordered" evidence="9">
    <location>
        <begin position="1114"/>
        <end position="1214"/>
    </location>
</feature>
<keyword evidence="4 8" id="KW-0547">Nucleotide-binding</keyword>
<feature type="compositionally biased region" description="Basic and acidic residues" evidence="9">
    <location>
        <begin position="1152"/>
        <end position="1161"/>
    </location>
</feature>
<evidence type="ECO:0000313" key="13">
    <source>
        <dbReference type="Proteomes" id="UP000009046"/>
    </source>
</evidence>
<evidence type="ECO:0000256" key="6">
    <source>
        <dbReference type="ARBA" id="ARBA00023175"/>
    </source>
</evidence>
<dbReference type="VEuPathDB" id="VectorBase:PHUM610170"/>
<feature type="compositionally biased region" description="Low complexity" evidence="9">
    <location>
        <begin position="1125"/>
        <end position="1137"/>
    </location>
</feature>
<reference evidence="12" key="3">
    <citation type="submission" date="2021-02" db="UniProtKB">
        <authorList>
            <consortium name="EnsemblMetazoa"/>
        </authorList>
    </citation>
    <scope>IDENTIFICATION</scope>
    <source>
        <strain evidence="12">USDA</strain>
    </source>
</reference>
<dbReference type="AlphaFoldDB" id="E0W3U0"/>
<evidence type="ECO:0000256" key="1">
    <source>
        <dbReference type="ARBA" id="ARBA00004245"/>
    </source>
</evidence>
<feature type="region of interest" description="Disordered" evidence="9">
    <location>
        <begin position="597"/>
        <end position="627"/>
    </location>
</feature>
<feature type="compositionally biased region" description="Basic residues" evidence="9">
    <location>
        <begin position="1064"/>
        <end position="1077"/>
    </location>
</feature>
<dbReference type="GO" id="GO:0008017">
    <property type="term" value="F:microtubule binding"/>
    <property type="evidence" value="ECO:0007669"/>
    <property type="project" value="InterPro"/>
</dbReference>
<feature type="region of interest" description="Disordered" evidence="9">
    <location>
        <begin position="441"/>
        <end position="511"/>
    </location>
</feature>
<dbReference type="InParanoid" id="E0W3U0"/>
<evidence type="ECO:0000256" key="8">
    <source>
        <dbReference type="PROSITE-ProRule" id="PRU00283"/>
    </source>
</evidence>
<dbReference type="GeneID" id="8239691"/>
<sequence>MLKVTGTPSTMPSGNQSFFNLDSRKKQVTLYDPALCGTPATPEDRRVGVAAPKMFAFDAIFTQDDSQAEICSTALTDIIHAVINGTDGCLFCFGHAKLGKTGTMLGSPESVNTLGIIPCAISWLFRGIHEQKQKTGARFSVRVSAVEVCQPTQQLKDLLAGHANDCEQSPGVYLRDDPLFGTQLQNQSELRVPNAEKAAFYLDAAINSRSGKDDGRDSHFLYTLHVYQYSVAGKGGVAGGRSRLHLIDLGSCERGKASGGIPLSGLGNVLLAIFNGQKHLPYREHKITQLLKECLSSLTCHAVMIAHVSQSSQHYTDTLTTVQLASRIHRMRRKKIKFGGPSPGGPSILSNGSSSDEFSRHNASTGSSDFDPSSSEQSADTVIYVAPHDDAATDGEHPPVYMLNMDSRTGENRCAVNKIVKTTNNEIRTGVKFKSCTATATLPSSPAKTTIGNYKTDEKSASGSSSSSPLHKTNKSGFNSSKSSPVRTVTGKIPSKIPNLDNQSKTSNPLQMTTKHEEQWIDGPRISKQKVAEARNLLLKENNIKKETWVDGPMQKPGKITTGNGGQSSGNYGFMDNHKKIMIRKWVENQTVHLKQSLGGTSSSAKPELTSGLLRSSEPTKDEDDNFEFKKFNDFEDLGERKVEGSSETIKPEKIITEDVKCNVSVSTALIKQTDKCLKELKKVENQQQKNRQNNCGESSESSEEEKLPPPPLPLILRYNKDIKMNGQNQPINALGLQGSRMIQDYDDEEDEIELEIVEVTELEEPVPTQDSCLQVTEEDIAFCMGECENPLPEVDQEGRGGGGHHEEEHPLRILSQENLTVVSTFTDSLSVTTDFERCLPRPRYAPPSLFDQPFYPNGPYVHDEYIELLTKNHNLERETINQLTELHNFYKSKILQNPSSKISARCQSLSLSDVFENAPVGDCNESSGNCSIYSEPAYKFLDEENSICNSCRKKTTIVKSDDVKDERTTKGQKNPGKLSNFNKNISSLRHPDGASNPNLDEDDEKKEKIIENGVSHNIKSETTFDDKEDNKITQSKKKLLLSSEFNKRGSCSGSSSSSSPNRKSNHHHHHHHHNHNGLKSNHDSSTTTTTTAIIIQNDNQKFNSEQMKGTELMKHHHESNIKLNNSPTRNSNSSSRGELRRTNSASTNKNRRFEENEDVTKTPATPPTSSSSPLTQNKHLYFNKTCPSNEGSDSGHESNVSPKITKNGGVRVPPRPQVVQCESSGYESVVSFTSSLDSEVGVKLIREETEEIHDPGGQSGMYETIT</sequence>
<dbReference type="KEGG" id="phu:Phum_PHUM610170"/>
<feature type="compositionally biased region" description="Low complexity" evidence="9">
    <location>
        <begin position="364"/>
        <end position="378"/>
    </location>
</feature>
<dbReference type="HOGENOM" id="CLU_008498_0_0_1"/>
<dbReference type="RefSeq" id="XP_002433034.1">
    <property type="nucleotide sequence ID" value="XM_002432989.1"/>
</dbReference>
<comment type="subcellular location">
    <subcellularLocation>
        <location evidence="1">Cytoplasm</location>
        <location evidence="1">Cytoskeleton</location>
    </subcellularLocation>
</comment>
<dbReference type="CTD" id="8239691"/>
<gene>
    <name evidence="12" type="primary">8239691</name>
    <name evidence="11" type="ORF">Phum_PHUM610170</name>
</gene>
<dbReference type="EnsemblMetazoa" id="PHUM610170-RA">
    <property type="protein sequence ID" value="PHUM610170-PA"/>
    <property type="gene ID" value="PHUM610170"/>
</dbReference>
<feature type="region of interest" description="Disordered" evidence="9">
    <location>
        <begin position="962"/>
        <end position="1004"/>
    </location>
</feature>
<feature type="compositionally biased region" description="Low complexity" evidence="9">
    <location>
        <begin position="1049"/>
        <end position="1063"/>
    </location>
</feature>
<feature type="compositionally biased region" description="Polar residues" evidence="9">
    <location>
        <begin position="500"/>
        <end position="511"/>
    </location>
</feature>
<feature type="compositionally biased region" description="Polar residues" evidence="9">
    <location>
        <begin position="687"/>
        <end position="697"/>
    </location>
</feature>
<dbReference type="SUPFAM" id="SSF52540">
    <property type="entry name" value="P-loop containing nucleoside triphosphate hydrolases"/>
    <property type="match status" value="1"/>
</dbReference>
<evidence type="ECO:0000313" key="11">
    <source>
        <dbReference type="EMBL" id="EEB20296.1"/>
    </source>
</evidence>
<evidence type="ECO:0000256" key="3">
    <source>
        <dbReference type="ARBA" id="ARBA00022701"/>
    </source>
</evidence>
<dbReference type="Gene3D" id="3.40.850.10">
    <property type="entry name" value="Kinesin motor domain"/>
    <property type="match status" value="1"/>
</dbReference>
<evidence type="ECO:0000256" key="4">
    <source>
        <dbReference type="ARBA" id="ARBA00022741"/>
    </source>
</evidence>
<evidence type="ECO:0000256" key="7">
    <source>
        <dbReference type="ARBA" id="ARBA00023212"/>
    </source>
</evidence>
<dbReference type="OrthoDB" id="8862460at2759"/>
<feature type="compositionally biased region" description="Polar residues" evidence="9">
    <location>
        <begin position="978"/>
        <end position="988"/>
    </location>
</feature>
<evidence type="ECO:0000313" key="12">
    <source>
        <dbReference type="EnsemblMetazoa" id="PHUM610170-PA"/>
    </source>
</evidence>
<accession>E0W3U0</accession>
<dbReference type="OMA" id="GYSENTH"/>
<keyword evidence="13" id="KW-1185">Reference proteome</keyword>